<dbReference type="SMART" id="SM00248">
    <property type="entry name" value="ANK"/>
    <property type="match status" value="2"/>
</dbReference>
<dbReference type="InterPro" id="IPR036047">
    <property type="entry name" value="F-box-like_dom_sf"/>
</dbReference>
<accession>A0AAE0TYE3</accession>
<dbReference type="InterPro" id="IPR002110">
    <property type="entry name" value="Ankyrin_rpt"/>
</dbReference>
<reference evidence="2" key="1">
    <citation type="journal article" date="2023" name="Mol. Phylogenet. Evol.">
        <title>Genome-scale phylogeny and comparative genomics of the fungal order Sordariales.</title>
        <authorList>
            <person name="Hensen N."/>
            <person name="Bonometti L."/>
            <person name="Westerberg I."/>
            <person name="Brannstrom I.O."/>
            <person name="Guillou S."/>
            <person name="Cros-Aarteil S."/>
            <person name="Calhoun S."/>
            <person name="Haridas S."/>
            <person name="Kuo A."/>
            <person name="Mondo S."/>
            <person name="Pangilinan J."/>
            <person name="Riley R."/>
            <person name="LaButti K."/>
            <person name="Andreopoulos B."/>
            <person name="Lipzen A."/>
            <person name="Chen C."/>
            <person name="Yan M."/>
            <person name="Daum C."/>
            <person name="Ng V."/>
            <person name="Clum A."/>
            <person name="Steindorff A."/>
            <person name="Ohm R.A."/>
            <person name="Martin F."/>
            <person name="Silar P."/>
            <person name="Natvig D.O."/>
            <person name="Lalanne C."/>
            <person name="Gautier V."/>
            <person name="Ament-Velasquez S.L."/>
            <person name="Kruys A."/>
            <person name="Hutchinson M.I."/>
            <person name="Powell A.J."/>
            <person name="Barry K."/>
            <person name="Miller A.N."/>
            <person name="Grigoriev I.V."/>
            <person name="Debuchy R."/>
            <person name="Gladieux P."/>
            <person name="Hiltunen Thoren M."/>
            <person name="Johannesson H."/>
        </authorList>
    </citation>
    <scope>NUCLEOTIDE SEQUENCE</scope>
    <source>
        <strain evidence="2">CBS 958.72</strain>
    </source>
</reference>
<evidence type="ECO:0000313" key="3">
    <source>
        <dbReference type="Proteomes" id="UP001287356"/>
    </source>
</evidence>
<dbReference type="Proteomes" id="UP001287356">
    <property type="component" value="Unassembled WGS sequence"/>
</dbReference>
<organism evidence="2 3">
    <name type="scientific">Lasiosphaeria ovina</name>
    <dbReference type="NCBI Taxonomy" id="92902"/>
    <lineage>
        <taxon>Eukaryota</taxon>
        <taxon>Fungi</taxon>
        <taxon>Dikarya</taxon>
        <taxon>Ascomycota</taxon>
        <taxon>Pezizomycotina</taxon>
        <taxon>Sordariomycetes</taxon>
        <taxon>Sordariomycetidae</taxon>
        <taxon>Sordariales</taxon>
        <taxon>Lasiosphaeriaceae</taxon>
        <taxon>Lasiosphaeria</taxon>
    </lineage>
</organism>
<comment type="caution">
    <text evidence="2">The sequence shown here is derived from an EMBL/GenBank/DDBJ whole genome shotgun (WGS) entry which is preliminary data.</text>
</comment>
<evidence type="ECO:0000313" key="2">
    <source>
        <dbReference type="EMBL" id="KAK3384096.1"/>
    </source>
</evidence>
<feature type="region of interest" description="Disordered" evidence="1">
    <location>
        <begin position="394"/>
        <end position="427"/>
    </location>
</feature>
<gene>
    <name evidence="2" type="ORF">B0T24DRAFT_673906</name>
</gene>
<feature type="compositionally biased region" description="Polar residues" evidence="1">
    <location>
        <begin position="396"/>
        <end position="407"/>
    </location>
</feature>
<sequence length="427" mass="47241">MADTTSQEIATSQENATEQADATSRADPNQENILVTLADELKLRILYRLSTRDALRLCNTCNGMFYLAQDAAIRDLRSGDCKSFYFALKSGHLEMVKFCLEHGASVNAFFAFDWNWTALEQAVRGRLSFPIVKLLVEAGGQYNSDTLASVLHYGWNHGVPTFFGVPIIALGPMPEGHVLESIRIAKYFVEMDVTLEVMIPGMQIQAANPLLASLVANMNLGGNWFSTHSLQQFPGLTQAMHQHPFVHALILHDLNLADEAIRKEAFELITLMLEGEKGYVLSWSIVPLVTESILPHSTQELVDLLLDSIQECDRNQWLFEIVKACAAHGISDVVFERYYGCTERMLALGANPIYTNPISAPRLSTYERVVAMEFSGGLFKKTKMLSLLANARFSDDSPSNSPITESGANEDVPELDLGESVSPSQEG</sequence>
<dbReference type="Gene3D" id="1.25.40.20">
    <property type="entry name" value="Ankyrin repeat-containing domain"/>
    <property type="match status" value="1"/>
</dbReference>
<dbReference type="Pfam" id="PF13637">
    <property type="entry name" value="Ank_4"/>
    <property type="match status" value="1"/>
</dbReference>
<dbReference type="InterPro" id="IPR036770">
    <property type="entry name" value="Ankyrin_rpt-contain_sf"/>
</dbReference>
<dbReference type="SUPFAM" id="SSF48403">
    <property type="entry name" value="Ankyrin repeat"/>
    <property type="match status" value="1"/>
</dbReference>
<dbReference type="AlphaFoldDB" id="A0AAE0TYE3"/>
<dbReference type="SUPFAM" id="SSF81383">
    <property type="entry name" value="F-box domain"/>
    <property type="match status" value="1"/>
</dbReference>
<keyword evidence="3" id="KW-1185">Reference proteome</keyword>
<dbReference type="EMBL" id="JAULSN010000001">
    <property type="protein sequence ID" value="KAK3384096.1"/>
    <property type="molecule type" value="Genomic_DNA"/>
</dbReference>
<reference evidence="2" key="2">
    <citation type="submission" date="2023-06" db="EMBL/GenBank/DDBJ databases">
        <authorList>
            <consortium name="Lawrence Berkeley National Laboratory"/>
            <person name="Haridas S."/>
            <person name="Hensen N."/>
            <person name="Bonometti L."/>
            <person name="Westerberg I."/>
            <person name="Brannstrom I.O."/>
            <person name="Guillou S."/>
            <person name="Cros-Aarteil S."/>
            <person name="Calhoun S."/>
            <person name="Kuo A."/>
            <person name="Mondo S."/>
            <person name="Pangilinan J."/>
            <person name="Riley R."/>
            <person name="Labutti K."/>
            <person name="Andreopoulos B."/>
            <person name="Lipzen A."/>
            <person name="Chen C."/>
            <person name="Yanf M."/>
            <person name="Daum C."/>
            <person name="Ng V."/>
            <person name="Clum A."/>
            <person name="Steindorff A."/>
            <person name="Ohm R."/>
            <person name="Martin F."/>
            <person name="Silar P."/>
            <person name="Natvig D."/>
            <person name="Lalanne C."/>
            <person name="Gautier V."/>
            <person name="Ament-Velasquez S.L."/>
            <person name="Kruys A."/>
            <person name="Hutchinson M.I."/>
            <person name="Powell A.J."/>
            <person name="Barry K."/>
            <person name="Miller A.N."/>
            <person name="Grigoriev I.V."/>
            <person name="Debuchy R."/>
            <person name="Gladieux P."/>
            <person name="Thoren M.H."/>
            <person name="Johannesson H."/>
        </authorList>
    </citation>
    <scope>NUCLEOTIDE SEQUENCE</scope>
    <source>
        <strain evidence="2">CBS 958.72</strain>
    </source>
</reference>
<protein>
    <submittedName>
        <fullName evidence="2">Uncharacterized protein</fullName>
    </submittedName>
</protein>
<evidence type="ECO:0000256" key="1">
    <source>
        <dbReference type="SAM" id="MobiDB-lite"/>
    </source>
</evidence>
<proteinExistence type="predicted"/>
<feature type="region of interest" description="Disordered" evidence="1">
    <location>
        <begin position="1"/>
        <end position="26"/>
    </location>
</feature>
<name>A0AAE0TYE3_9PEZI</name>